<evidence type="ECO:0000313" key="19">
    <source>
        <dbReference type="EMBL" id="SMH33572.1"/>
    </source>
</evidence>
<organism evidence="19 20">
    <name type="scientific">Mesorhizobium australicum</name>
    <dbReference type="NCBI Taxonomy" id="536018"/>
    <lineage>
        <taxon>Bacteria</taxon>
        <taxon>Pseudomonadati</taxon>
        <taxon>Pseudomonadota</taxon>
        <taxon>Alphaproteobacteria</taxon>
        <taxon>Hyphomicrobiales</taxon>
        <taxon>Phyllobacteriaceae</taxon>
        <taxon>Mesorhizobium</taxon>
    </lineage>
</organism>
<keyword evidence="12 19" id="KW-0418">Kinase</keyword>
<keyword evidence="11" id="KW-0547">Nucleotide-binding</keyword>
<evidence type="ECO:0000256" key="2">
    <source>
        <dbReference type="ARBA" id="ARBA00012438"/>
    </source>
</evidence>
<dbReference type="InterPro" id="IPR035965">
    <property type="entry name" value="PAS-like_dom_sf"/>
</dbReference>
<keyword evidence="8" id="KW-0288">FMN</keyword>
<evidence type="ECO:0000256" key="5">
    <source>
        <dbReference type="ARBA" id="ARBA00022553"/>
    </source>
</evidence>
<name>A0A1X7N7U6_9HYPH</name>
<keyword evidence="20" id="KW-1185">Reference proteome</keyword>
<dbReference type="OrthoDB" id="341208at2"/>
<evidence type="ECO:0000256" key="16">
    <source>
        <dbReference type="ARBA" id="ARBA00023170"/>
    </source>
</evidence>
<dbReference type="PROSITE" id="PS50112">
    <property type="entry name" value="PAS"/>
    <property type="match status" value="1"/>
</dbReference>
<dbReference type="InterPro" id="IPR013655">
    <property type="entry name" value="PAS_fold_3"/>
</dbReference>
<protein>
    <recommendedName>
        <fullName evidence="3">Blue-light-activated histidine kinase</fullName>
        <ecNumber evidence="2">2.7.13.3</ecNumber>
    </recommendedName>
</protein>
<comment type="catalytic activity">
    <reaction evidence="1">
        <text>ATP + protein L-histidine = ADP + protein N-phospho-L-histidine.</text>
        <dbReference type="EC" id="2.7.13.3"/>
    </reaction>
</comment>
<dbReference type="Gene3D" id="3.30.450.20">
    <property type="entry name" value="PAS domain"/>
    <property type="match status" value="3"/>
</dbReference>
<dbReference type="FunFam" id="3.30.450.20:FF:000099">
    <property type="entry name" value="Sensory box sensor histidine kinase"/>
    <property type="match status" value="1"/>
</dbReference>
<evidence type="ECO:0000259" key="18">
    <source>
        <dbReference type="PROSITE" id="PS50113"/>
    </source>
</evidence>
<dbReference type="AlphaFoldDB" id="A0A1X7N7U6"/>
<accession>A0A1X7N7U6</accession>
<keyword evidence="4" id="KW-0600">Photoreceptor protein</keyword>
<dbReference type="InterPro" id="IPR000700">
    <property type="entry name" value="PAS-assoc_C"/>
</dbReference>
<dbReference type="NCBIfam" id="TIGR00229">
    <property type="entry name" value="sensory_box"/>
    <property type="match status" value="3"/>
</dbReference>
<evidence type="ECO:0000259" key="17">
    <source>
        <dbReference type="PROSITE" id="PS50112"/>
    </source>
</evidence>
<evidence type="ECO:0000256" key="3">
    <source>
        <dbReference type="ARBA" id="ARBA00021740"/>
    </source>
</evidence>
<keyword evidence="13" id="KW-0067">ATP-binding</keyword>
<evidence type="ECO:0000256" key="9">
    <source>
        <dbReference type="ARBA" id="ARBA00022679"/>
    </source>
</evidence>
<dbReference type="InterPro" id="IPR036890">
    <property type="entry name" value="HATPase_C_sf"/>
</dbReference>
<proteinExistence type="predicted"/>
<keyword evidence="9" id="KW-0808">Transferase</keyword>
<dbReference type="SMART" id="SM00091">
    <property type="entry name" value="PAS"/>
    <property type="match status" value="3"/>
</dbReference>
<evidence type="ECO:0000256" key="15">
    <source>
        <dbReference type="ARBA" id="ARBA00023026"/>
    </source>
</evidence>
<dbReference type="InterPro" id="IPR000014">
    <property type="entry name" value="PAS"/>
</dbReference>
<dbReference type="Proteomes" id="UP000193083">
    <property type="component" value="Unassembled WGS sequence"/>
</dbReference>
<dbReference type="GO" id="GO:0009881">
    <property type="term" value="F:photoreceptor activity"/>
    <property type="evidence" value="ECO:0007669"/>
    <property type="project" value="UniProtKB-KW"/>
</dbReference>
<dbReference type="GO" id="GO:0004673">
    <property type="term" value="F:protein histidine kinase activity"/>
    <property type="evidence" value="ECO:0007669"/>
    <property type="project" value="UniProtKB-EC"/>
</dbReference>
<dbReference type="Gene3D" id="2.10.70.100">
    <property type="match status" value="1"/>
</dbReference>
<keyword evidence="16" id="KW-0675">Receptor</keyword>
<keyword evidence="6" id="KW-0716">Sensory transduction</keyword>
<evidence type="ECO:0000313" key="20">
    <source>
        <dbReference type="Proteomes" id="UP000193083"/>
    </source>
</evidence>
<keyword evidence="14" id="KW-0157">Chromophore</keyword>
<keyword evidence="15" id="KW-0843">Virulence</keyword>
<evidence type="ECO:0000256" key="6">
    <source>
        <dbReference type="ARBA" id="ARBA00022606"/>
    </source>
</evidence>
<evidence type="ECO:0000256" key="13">
    <source>
        <dbReference type="ARBA" id="ARBA00022840"/>
    </source>
</evidence>
<dbReference type="EMBL" id="FXBL01000004">
    <property type="protein sequence ID" value="SMH33572.1"/>
    <property type="molecule type" value="Genomic_DNA"/>
</dbReference>
<dbReference type="PANTHER" id="PTHR41523">
    <property type="entry name" value="TWO-COMPONENT SYSTEM SENSOR PROTEIN"/>
    <property type="match status" value="1"/>
</dbReference>
<dbReference type="SUPFAM" id="SSF55785">
    <property type="entry name" value="PYP-like sensor domain (PAS domain)"/>
    <property type="match status" value="3"/>
</dbReference>
<dbReference type="InterPro" id="IPR001610">
    <property type="entry name" value="PAC"/>
</dbReference>
<evidence type="ECO:0000256" key="8">
    <source>
        <dbReference type="ARBA" id="ARBA00022643"/>
    </source>
</evidence>
<dbReference type="PANTHER" id="PTHR41523:SF8">
    <property type="entry name" value="ETHYLENE RESPONSE SENSOR PROTEIN"/>
    <property type="match status" value="1"/>
</dbReference>
<dbReference type="SMART" id="SM00086">
    <property type="entry name" value="PAC"/>
    <property type="match status" value="2"/>
</dbReference>
<evidence type="ECO:0000256" key="14">
    <source>
        <dbReference type="ARBA" id="ARBA00022991"/>
    </source>
</evidence>
<dbReference type="SMART" id="SM00911">
    <property type="entry name" value="HWE_HK"/>
    <property type="match status" value="1"/>
</dbReference>
<dbReference type="RefSeq" id="WP_139832188.1">
    <property type="nucleotide sequence ID" value="NZ_FXBL01000004.1"/>
</dbReference>
<dbReference type="GO" id="GO:0005524">
    <property type="term" value="F:ATP binding"/>
    <property type="evidence" value="ECO:0007669"/>
    <property type="project" value="UniProtKB-KW"/>
</dbReference>
<evidence type="ECO:0000256" key="11">
    <source>
        <dbReference type="ARBA" id="ARBA00022741"/>
    </source>
</evidence>
<evidence type="ECO:0000256" key="1">
    <source>
        <dbReference type="ARBA" id="ARBA00000085"/>
    </source>
</evidence>
<sequence>MPNTIFPAAGGVSPKGAGSGEMLGLINSFDWGGTAVGPIQAWPECLRAAVRIMLSSPVPMVMLMGETGVLVYNDGYAVFAGLRHPEILGKDVAIAWPEIAEFNLEILKRVLSGETVSFTDQKMTLDRTGVFEDLWLDLNYSPVLDERGVPIAELVIVSEMTKRVLAERALARSEERLSLALDASGIVGVFDWDLIADRVTADERFDDMFGVDPEASRAGAPIATYIDSVHVSDREVLTAAIEKSIAERSPFRAEYRLAGRRAEERWVLATGRVIVDPDGTPVRLAGVAVDITDQKMVAEQLAQSEAKFRAIADSMPQMVWSTLPDGYHDYYNARWYEYTGVPEGSTDGEGWNGMFHPDDQEKAWAAWRHSLATGEPYQIEYRLRHHSGEYRWTLGRAMPIRGNDGRIVRWFGTCTDIHETKLVAEEREIVAQELSHRIKNIFSVMSGIVALSARTYPELAPLASTLRARISALGVAHDFVRPHSAASRPAGIEMTVKGLITTLLKPYRDEGDDRLSISGDDARIDERSATPISLLLHELATNSAKYGALAEKNGRVVVRLDTDPDNLFIEWKESGSAITAPARQEGFGSRLMSLSVEGQLSGRLERMWEQDGLRVRVTIPARALRRSA</sequence>
<evidence type="ECO:0000256" key="7">
    <source>
        <dbReference type="ARBA" id="ARBA00022630"/>
    </source>
</evidence>
<keyword evidence="10" id="KW-0677">Repeat</keyword>
<evidence type="ECO:0000256" key="10">
    <source>
        <dbReference type="ARBA" id="ARBA00022737"/>
    </source>
</evidence>
<dbReference type="CDD" id="cd00130">
    <property type="entry name" value="PAS"/>
    <property type="match status" value="2"/>
</dbReference>
<dbReference type="Pfam" id="PF07536">
    <property type="entry name" value="HWE_HK"/>
    <property type="match status" value="1"/>
</dbReference>
<feature type="domain" description="PAC" evidence="18">
    <location>
        <begin position="251"/>
        <end position="303"/>
    </location>
</feature>
<dbReference type="EC" id="2.7.13.3" evidence="2"/>
<keyword evidence="5" id="KW-0597">Phosphoprotein</keyword>
<dbReference type="SUPFAM" id="SSF55874">
    <property type="entry name" value="ATPase domain of HSP90 chaperone/DNA topoisomerase II/histidine kinase"/>
    <property type="match status" value="1"/>
</dbReference>
<dbReference type="Pfam" id="PF08448">
    <property type="entry name" value="PAS_4"/>
    <property type="match status" value="1"/>
</dbReference>
<dbReference type="InterPro" id="IPR013656">
    <property type="entry name" value="PAS_4"/>
</dbReference>
<keyword evidence="7" id="KW-0285">Flavoprotein</keyword>
<evidence type="ECO:0000256" key="12">
    <source>
        <dbReference type="ARBA" id="ARBA00022777"/>
    </source>
</evidence>
<feature type="domain" description="PAS" evidence="17">
    <location>
        <begin position="304"/>
        <end position="374"/>
    </location>
</feature>
<dbReference type="Gene3D" id="3.30.565.10">
    <property type="entry name" value="Histidine kinase-like ATPase, C-terminal domain"/>
    <property type="match status" value="1"/>
</dbReference>
<reference evidence="19 20" key="1">
    <citation type="submission" date="2017-04" db="EMBL/GenBank/DDBJ databases">
        <authorList>
            <person name="Afonso C.L."/>
            <person name="Miller P.J."/>
            <person name="Scott M.A."/>
            <person name="Spackman E."/>
            <person name="Goraichik I."/>
            <person name="Dimitrov K.M."/>
            <person name="Suarez D.L."/>
            <person name="Swayne D.E."/>
        </authorList>
    </citation>
    <scope>NUCLEOTIDE SEQUENCE [LARGE SCALE GENOMIC DNA]</scope>
    <source>
        <strain evidence="19 20">B5P</strain>
    </source>
</reference>
<gene>
    <name evidence="19" type="ORF">SAMN02982922_1425</name>
</gene>
<dbReference type="Pfam" id="PF08447">
    <property type="entry name" value="PAS_3"/>
    <property type="match status" value="2"/>
</dbReference>
<feature type="domain" description="PAC" evidence="18">
    <location>
        <begin position="377"/>
        <end position="429"/>
    </location>
</feature>
<evidence type="ECO:0000256" key="4">
    <source>
        <dbReference type="ARBA" id="ARBA00022543"/>
    </source>
</evidence>
<dbReference type="PROSITE" id="PS50113">
    <property type="entry name" value="PAC"/>
    <property type="match status" value="2"/>
</dbReference>
<dbReference type="InterPro" id="IPR011102">
    <property type="entry name" value="Sig_transdc_His_kinase_HWE"/>
</dbReference>